<dbReference type="Pfam" id="PF02699">
    <property type="entry name" value="YajC"/>
    <property type="match status" value="1"/>
</dbReference>
<evidence type="ECO:0000313" key="12">
    <source>
        <dbReference type="EMBL" id="OOZ36184.1"/>
    </source>
</evidence>
<evidence type="ECO:0000256" key="10">
    <source>
        <dbReference type="ARBA" id="ARBA00023136"/>
    </source>
</evidence>
<dbReference type="Proteomes" id="UP000190896">
    <property type="component" value="Unassembled WGS sequence"/>
</dbReference>
<keyword evidence="9" id="KW-0811">Translocation</keyword>
<keyword evidence="10 11" id="KW-0472">Membrane</keyword>
<evidence type="ECO:0000256" key="7">
    <source>
        <dbReference type="ARBA" id="ARBA00022927"/>
    </source>
</evidence>
<dbReference type="GO" id="GO:0005886">
    <property type="term" value="C:plasma membrane"/>
    <property type="evidence" value="ECO:0007669"/>
    <property type="project" value="UniProtKB-SubCell"/>
</dbReference>
<name>A0A1T2KTM2_9GAMM</name>
<dbReference type="RefSeq" id="WP_078487587.1">
    <property type="nucleotide sequence ID" value="NZ_MPRJ01000051.1"/>
</dbReference>
<gene>
    <name evidence="12" type="ORF">BOW51_08470</name>
</gene>
<sequence>MSFFVSDAMAQAAGGAPQGGGMEAFILPVGLIIMLYFLMIRPQMKRQKEHTKMVEALSKGDEVQTDGGIMGKITDINEDTVKLEVAEGVEVKIRRQSVNTVMPKGSLKEL</sequence>
<dbReference type="NCBIfam" id="TIGR00739">
    <property type="entry name" value="yajC"/>
    <property type="match status" value="1"/>
</dbReference>
<evidence type="ECO:0000256" key="9">
    <source>
        <dbReference type="ARBA" id="ARBA00023010"/>
    </source>
</evidence>
<comment type="subcellular location">
    <subcellularLocation>
        <location evidence="1">Cell membrane</location>
        <topology evidence="1">Single-pass membrane protein</topology>
    </subcellularLocation>
</comment>
<reference evidence="12 13" key="1">
    <citation type="submission" date="2016-11" db="EMBL/GenBank/DDBJ databases">
        <title>Mixed transmission modes and dynamic genome evolution in an obligate animal-bacterial symbiosis.</title>
        <authorList>
            <person name="Russell S.L."/>
            <person name="Corbett-Detig R.B."/>
            <person name="Cavanaugh C.M."/>
        </authorList>
    </citation>
    <scope>NUCLEOTIDE SEQUENCE [LARGE SCALE GENOMIC DNA]</scope>
    <source>
        <strain evidence="12">Se-Cadez</strain>
    </source>
</reference>
<keyword evidence="4" id="KW-0813">Transport</keyword>
<evidence type="ECO:0000256" key="5">
    <source>
        <dbReference type="ARBA" id="ARBA00022475"/>
    </source>
</evidence>
<dbReference type="EMBL" id="MPRJ01000051">
    <property type="protein sequence ID" value="OOZ36184.1"/>
    <property type="molecule type" value="Genomic_DNA"/>
</dbReference>
<dbReference type="PANTHER" id="PTHR33909">
    <property type="entry name" value="SEC TRANSLOCON ACCESSORY COMPLEX SUBUNIT YAJC"/>
    <property type="match status" value="1"/>
</dbReference>
<keyword evidence="6 11" id="KW-0812">Transmembrane</keyword>
<dbReference type="OrthoDB" id="9811406at2"/>
<keyword evidence="13" id="KW-1185">Reference proteome</keyword>
<proteinExistence type="inferred from homology"/>
<keyword evidence="7" id="KW-0653">Protein transport</keyword>
<dbReference type="SMART" id="SM01323">
    <property type="entry name" value="YajC"/>
    <property type="match status" value="1"/>
</dbReference>
<dbReference type="PANTHER" id="PTHR33909:SF1">
    <property type="entry name" value="SEC TRANSLOCON ACCESSORY COMPLEX SUBUNIT YAJC"/>
    <property type="match status" value="1"/>
</dbReference>
<dbReference type="GO" id="GO:0015031">
    <property type="term" value="P:protein transport"/>
    <property type="evidence" value="ECO:0007669"/>
    <property type="project" value="UniProtKB-KW"/>
</dbReference>
<feature type="transmembrane region" description="Helical" evidence="11">
    <location>
        <begin position="20"/>
        <end position="39"/>
    </location>
</feature>
<evidence type="ECO:0000256" key="6">
    <source>
        <dbReference type="ARBA" id="ARBA00022692"/>
    </source>
</evidence>
<comment type="similarity">
    <text evidence="2">Belongs to the YajC family.</text>
</comment>
<evidence type="ECO:0000256" key="8">
    <source>
        <dbReference type="ARBA" id="ARBA00022989"/>
    </source>
</evidence>
<dbReference type="PRINTS" id="PR01853">
    <property type="entry name" value="YAJCTRNLCASE"/>
</dbReference>
<dbReference type="InterPro" id="IPR003849">
    <property type="entry name" value="Preprotein_translocase_YajC"/>
</dbReference>
<keyword evidence="8 11" id="KW-1133">Transmembrane helix</keyword>
<evidence type="ECO:0000256" key="1">
    <source>
        <dbReference type="ARBA" id="ARBA00004162"/>
    </source>
</evidence>
<evidence type="ECO:0000256" key="2">
    <source>
        <dbReference type="ARBA" id="ARBA00006742"/>
    </source>
</evidence>
<organism evidence="12 13">
    <name type="scientific">Solemya velesiana gill symbiont</name>
    <dbReference type="NCBI Taxonomy" id="1918948"/>
    <lineage>
        <taxon>Bacteria</taxon>
        <taxon>Pseudomonadati</taxon>
        <taxon>Pseudomonadota</taxon>
        <taxon>Gammaproteobacteria</taxon>
        <taxon>sulfur-oxidizing symbionts</taxon>
    </lineage>
</organism>
<accession>A0A1T2KTM2</accession>
<evidence type="ECO:0000313" key="13">
    <source>
        <dbReference type="Proteomes" id="UP000190896"/>
    </source>
</evidence>
<protein>
    <recommendedName>
        <fullName evidence="3">Sec translocon accessory complex subunit YajC</fullName>
    </recommendedName>
</protein>
<comment type="caution">
    <text evidence="12">The sequence shown here is derived from an EMBL/GenBank/DDBJ whole genome shotgun (WGS) entry which is preliminary data.</text>
</comment>
<dbReference type="AlphaFoldDB" id="A0A1T2KTM2"/>
<evidence type="ECO:0000256" key="11">
    <source>
        <dbReference type="SAM" id="Phobius"/>
    </source>
</evidence>
<evidence type="ECO:0000256" key="4">
    <source>
        <dbReference type="ARBA" id="ARBA00022448"/>
    </source>
</evidence>
<evidence type="ECO:0000256" key="3">
    <source>
        <dbReference type="ARBA" id="ARBA00014962"/>
    </source>
</evidence>
<keyword evidence="5" id="KW-1003">Cell membrane</keyword>